<dbReference type="EMBL" id="CAKOFQ010006801">
    <property type="protein sequence ID" value="CAH1972685.1"/>
    <property type="molecule type" value="Genomic_DNA"/>
</dbReference>
<evidence type="ECO:0000256" key="4">
    <source>
        <dbReference type="ARBA" id="ARBA00022989"/>
    </source>
</evidence>
<accession>A0A9P0KF72</accession>
<comment type="subcellular location">
    <subcellularLocation>
        <location evidence="1">Cell membrane</location>
        <topology evidence="1">Multi-pass membrane protein</topology>
    </subcellularLocation>
</comment>
<evidence type="ECO:0000256" key="10">
    <source>
        <dbReference type="SAM" id="Phobius"/>
    </source>
</evidence>
<dbReference type="Pfam" id="PF00083">
    <property type="entry name" value="Sugar_tr"/>
    <property type="match status" value="1"/>
</dbReference>
<dbReference type="PROSITE" id="PS00217">
    <property type="entry name" value="SUGAR_TRANSPORT_2"/>
    <property type="match status" value="1"/>
</dbReference>
<name>A0A9P0KF72_ACAOB</name>
<feature type="region of interest" description="Disordered" evidence="9">
    <location>
        <begin position="1"/>
        <end position="28"/>
    </location>
</feature>
<dbReference type="GO" id="GO:0005886">
    <property type="term" value="C:plasma membrane"/>
    <property type="evidence" value="ECO:0007669"/>
    <property type="project" value="UniProtKB-SubCell"/>
</dbReference>
<evidence type="ECO:0000313" key="13">
    <source>
        <dbReference type="Proteomes" id="UP001152888"/>
    </source>
</evidence>
<evidence type="ECO:0000256" key="6">
    <source>
        <dbReference type="ARBA" id="ARBA00023180"/>
    </source>
</evidence>
<dbReference type="InterPro" id="IPR003663">
    <property type="entry name" value="Sugar/inositol_transpt"/>
</dbReference>
<evidence type="ECO:0000256" key="7">
    <source>
        <dbReference type="ARBA" id="ARBA00024348"/>
    </source>
</evidence>
<dbReference type="AlphaFoldDB" id="A0A9P0KF72"/>
<feature type="domain" description="Major facilitator superfamily (MFS) profile" evidence="11">
    <location>
        <begin position="41"/>
        <end position="475"/>
    </location>
</feature>
<keyword evidence="6" id="KW-0325">Glycoprotein</keyword>
<feature type="transmembrane region" description="Helical" evidence="10">
    <location>
        <begin position="175"/>
        <end position="193"/>
    </location>
</feature>
<keyword evidence="4 10" id="KW-1133">Transmembrane helix</keyword>
<reference evidence="12" key="1">
    <citation type="submission" date="2022-03" db="EMBL/GenBank/DDBJ databases">
        <authorList>
            <person name="Sayadi A."/>
        </authorList>
    </citation>
    <scope>NUCLEOTIDE SEQUENCE</scope>
</reference>
<feature type="transmembrane region" description="Helical" evidence="10">
    <location>
        <begin position="284"/>
        <end position="307"/>
    </location>
</feature>
<feature type="transmembrane region" description="Helical" evidence="10">
    <location>
        <begin position="88"/>
        <end position="105"/>
    </location>
</feature>
<dbReference type="InterPro" id="IPR005829">
    <property type="entry name" value="Sugar_transporter_CS"/>
</dbReference>
<evidence type="ECO:0000256" key="8">
    <source>
        <dbReference type="RuleBase" id="RU003346"/>
    </source>
</evidence>
<evidence type="ECO:0000259" key="11">
    <source>
        <dbReference type="PROSITE" id="PS50850"/>
    </source>
</evidence>
<dbReference type="Gene3D" id="1.20.1250.20">
    <property type="entry name" value="MFS general substrate transporter like domains"/>
    <property type="match status" value="1"/>
</dbReference>
<dbReference type="InterPro" id="IPR005828">
    <property type="entry name" value="MFS_sugar_transport-like"/>
</dbReference>
<evidence type="ECO:0000256" key="9">
    <source>
        <dbReference type="SAM" id="MobiDB-lite"/>
    </source>
</evidence>
<feature type="transmembrane region" description="Helical" evidence="10">
    <location>
        <begin position="141"/>
        <end position="163"/>
    </location>
</feature>
<dbReference type="GO" id="GO:0022857">
    <property type="term" value="F:transmembrane transporter activity"/>
    <property type="evidence" value="ECO:0007669"/>
    <property type="project" value="InterPro"/>
</dbReference>
<feature type="transmembrane region" description="Helical" evidence="10">
    <location>
        <begin position="383"/>
        <end position="408"/>
    </location>
</feature>
<dbReference type="Proteomes" id="UP001152888">
    <property type="component" value="Unassembled WGS sequence"/>
</dbReference>
<proteinExistence type="inferred from homology"/>
<gene>
    <name evidence="12" type="ORF">ACAOBT_LOCUS10139</name>
</gene>
<comment type="caution">
    <text evidence="12">The sequence shown here is derived from an EMBL/GenBank/DDBJ whole genome shotgun (WGS) entry which is preliminary data.</text>
</comment>
<dbReference type="FunFam" id="1.20.1250.20:FF:000055">
    <property type="entry name" value="Facilitated trehalose transporter Tret1-2 homolog"/>
    <property type="match status" value="1"/>
</dbReference>
<dbReference type="PANTHER" id="PTHR48021:SF47">
    <property type="entry name" value="GH17672P"/>
    <property type="match status" value="1"/>
</dbReference>
<keyword evidence="8" id="KW-0813">Transport</keyword>
<evidence type="ECO:0000313" key="12">
    <source>
        <dbReference type="EMBL" id="CAH1972685.1"/>
    </source>
</evidence>
<dbReference type="PRINTS" id="PR00171">
    <property type="entry name" value="SUGRTRNSPORT"/>
</dbReference>
<evidence type="ECO:0000256" key="3">
    <source>
        <dbReference type="ARBA" id="ARBA00022692"/>
    </source>
</evidence>
<dbReference type="InterPro" id="IPR036259">
    <property type="entry name" value="MFS_trans_sf"/>
</dbReference>
<evidence type="ECO:0000256" key="5">
    <source>
        <dbReference type="ARBA" id="ARBA00023136"/>
    </source>
</evidence>
<keyword evidence="2" id="KW-1003">Cell membrane</keyword>
<evidence type="ECO:0000256" key="2">
    <source>
        <dbReference type="ARBA" id="ARBA00022475"/>
    </source>
</evidence>
<organism evidence="12 13">
    <name type="scientific">Acanthoscelides obtectus</name>
    <name type="common">Bean weevil</name>
    <name type="synonym">Bruchus obtectus</name>
    <dbReference type="NCBI Taxonomy" id="200917"/>
    <lineage>
        <taxon>Eukaryota</taxon>
        <taxon>Metazoa</taxon>
        <taxon>Ecdysozoa</taxon>
        <taxon>Arthropoda</taxon>
        <taxon>Hexapoda</taxon>
        <taxon>Insecta</taxon>
        <taxon>Pterygota</taxon>
        <taxon>Neoptera</taxon>
        <taxon>Endopterygota</taxon>
        <taxon>Coleoptera</taxon>
        <taxon>Polyphaga</taxon>
        <taxon>Cucujiformia</taxon>
        <taxon>Chrysomeloidea</taxon>
        <taxon>Chrysomelidae</taxon>
        <taxon>Bruchinae</taxon>
        <taxon>Bruchini</taxon>
        <taxon>Acanthoscelides</taxon>
    </lineage>
</organism>
<comment type="similarity">
    <text evidence="7">Belongs to the major facilitator superfamily. Sugar transporter (TC 2.A.1.1) family. Trehalose transporter subfamily.</text>
</comment>
<keyword evidence="5 10" id="KW-0472">Membrane</keyword>
<dbReference type="PROSITE" id="PS00216">
    <property type="entry name" value="SUGAR_TRANSPORT_1"/>
    <property type="match status" value="1"/>
</dbReference>
<dbReference type="NCBIfam" id="TIGR00879">
    <property type="entry name" value="SP"/>
    <property type="match status" value="1"/>
</dbReference>
<feature type="transmembrane region" description="Helical" evidence="10">
    <location>
        <begin position="117"/>
        <end position="135"/>
    </location>
</feature>
<feature type="transmembrane region" description="Helical" evidence="10">
    <location>
        <begin position="49"/>
        <end position="68"/>
    </location>
</feature>
<feature type="transmembrane region" description="Helical" evidence="10">
    <location>
        <begin position="453"/>
        <end position="471"/>
    </location>
</feature>
<keyword evidence="3 10" id="KW-0812">Transmembrane</keyword>
<keyword evidence="13" id="KW-1185">Reference proteome</keyword>
<protein>
    <recommendedName>
        <fullName evidence="11">Major facilitator superfamily (MFS) profile domain-containing protein</fullName>
    </recommendedName>
</protein>
<feature type="transmembrane region" description="Helical" evidence="10">
    <location>
        <begin position="420"/>
        <end position="447"/>
    </location>
</feature>
<sequence>MDCENTDKLLPQGETKNGNVEDLTKKIPSEEENAGNSTFLYISAVTADLLILSVGCGFSWTAPVFPILQSTDPNENPLGRPITPIEESWVASLYCLGAAIGPIFAGKFADRLGRKRTLIIISFPMIISLVILAFAKNIHIYYVTRFVMGITAGSAFNVLPMYLAEISEVRNRGTTGCLMAVFVVLSGLISFLIGPLLSIRLFTIFCCIPLLLFVIFFGLFIPETPLFLIASGKREKAENALIQLRSKHRDQIREEITKIEDSCAKQTSKSDISILFKEKGLRKALVISVILLLSQQLAGINAVMAFLNSIFEAAGSGASTYTSTVVIAVIQIIATIVAASAVEKLGRRLLLLVSTIGSCASLFLLGLYFYLKNSKFYDVTNIYWLPLASLVVYIIAFNVGLSCIPWTITHEIFPSNVQSIASSVASVSCFTASFSVTLCFPILIEMIGMAKCFWLFGTFLATSTLFIYLVVPETKGKTVAEIQVILGNT</sequence>
<dbReference type="SUPFAM" id="SSF103473">
    <property type="entry name" value="MFS general substrate transporter"/>
    <property type="match status" value="1"/>
</dbReference>
<feature type="transmembrane region" description="Helical" evidence="10">
    <location>
        <begin position="199"/>
        <end position="221"/>
    </location>
</feature>
<dbReference type="InterPro" id="IPR020846">
    <property type="entry name" value="MFS_dom"/>
</dbReference>
<feature type="transmembrane region" description="Helical" evidence="10">
    <location>
        <begin position="319"/>
        <end position="342"/>
    </location>
</feature>
<feature type="transmembrane region" description="Helical" evidence="10">
    <location>
        <begin position="349"/>
        <end position="371"/>
    </location>
</feature>
<dbReference type="PANTHER" id="PTHR48021">
    <property type="match status" value="1"/>
</dbReference>
<dbReference type="PROSITE" id="PS50850">
    <property type="entry name" value="MFS"/>
    <property type="match status" value="1"/>
</dbReference>
<dbReference type="InterPro" id="IPR050549">
    <property type="entry name" value="MFS_Trehalose_Transporter"/>
</dbReference>
<dbReference type="OrthoDB" id="6696619at2759"/>
<evidence type="ECO:0000256" key="1">
    <source>
        <dbReference type="ARBA" id="ARBA00004651"/>
    </source>
</evidence>